<proteinExistence type="predicted"/>
<dbReference type="EMBL" id="OA888420">
    <property type="protein sequence ID" value="CAD7283901.1"/>
    <property type="molecule type" value="Genomic_DNA"/>
</dbReference>
<accession>A0A7R9C0T6</accession>
<evidence type="ECO:0000313" key="3">
    <source>
        <dbReference type="Proteomes" id="UP000678499"/>
    </source>
</evidence>
<keyword evidence="1" id="KW-1133">Transmembrane helix</keyword>
<keyword evidence="3" id="KW-1185">Reference proteome</keyword>
<feature type="transmembrane region" description="Helical" evidence="1">
    <location>
        <begin position="110"/>
        <end position="134"/>
    </location>
</feature>
<evidence type="ECO:0000256" key="1">
    <source>
        <dbReference type="SAM" id="Phobius"/>
    </source>
</evidence>
<name>A0A7R9C0T6_9CRUS</name>
<keyword evidence="1" id="KW-0812">Transmembrane</keyword>
<gene>
    <name evidence="2" type="ORF">NMOB1V02_LOCUS11509</name>
</gene>
<organism evidence="2">
    <name type="scientific">Notodromas monacha</name>
    <dbReference type="NCBI Taxonomy" id="399045"/>
    <lineage>
        <taxon>Eukaryota</taxon>
        <taxon>Metazoa</taxon>
        <taxon>Ecdysozoa</taxon>
        <taxon>Arthropoda</taxon>
        <taxon>Crustacea</taxon>
        <taxon>Oligostraca</taxon>
        <taxon>Ostracoda</taxon>
        <taxon>Podocopa</taxon>
        <taxon>Podocopida</taxon>
        <taxon>Cypridocopina</taxon>
        <taxon>Cypridoidea</taxon>
        <taxon>Cyprididae</taxon>
        <taxon>Notodromas</taxon>
    </lineage>
</organism>
<dbReference type="EMBL" id="CAJPEX010006383">
    <property type="protein sequence ID" value="CAG0924053.1"/>
    <property type="molecule type" value="Genomic_DNA"/>
</dbReference>
<keyword evidence="1" id="KW-0472">Membrane</keyword>
<reference evidence="2" key="1">
    <citation type="submission" date="2020-11" db="EMBL/GenBank/DDBJ databases">
        <authorList>
            <person name="Tran Van P."/>
        </authorList>
    </citation>
    <scope>NUCLEOTIDE SEQUENCE</scope>
</reference>
<protein>
    <submittedName>
        <fullName evidence="2">Uncharacterized protein</fullName>
    </submittedName>
</protein>
<dbReference type="Proteomes" id="UP000678499">
    <property type="component" value="Unassembled WGS sequence"/>
</dbReference>
<evidence type="ECO:0000313" key="2">
    <source>
        <dbReference type="EMBL" id="CAD7283901.1"/>
    </source>
</evidence>
<dbReference type="AlphaFoldDB" id="A0A7R9C0T6"/>
<sequence>MVRQQAAKKSKAAVHVQVKSGKGGRAALQPNGKLQINIENAGMKSSAGVGAAALVTSPSSGIAANILPCTCCVDVAIHEHCGDLGIGKCSRVHTRGCKGAMLSSMGMTTLVAGSLSILAGILGICGSIACAVLARHLSDLHADRLNMLSSHCMAPT</sequence>